<evidence type="ECO:0000256" key="1">
    <source>
        <dbReference type="ARBA" id="ARBA00004613"/>
    </source>
</evidence>
<dbReference type="Proteomes" id="UP000044136">
    <property type="component" value="Unassembled WGS sequence"/>
</dbReference>
<dbReference type="RefSeq" id="WP_035809029.1">
    <property type="nucleotide sequence ID" value="NZ_CCSE01000001.1"/>
</dbReference>
<dbReference type="AlphaFoldDB" id="A0A078M2J9"/>
<dbReference type="InterPro" id="IPR051398">
    <property type="entry name" value="Polysacch_Deacetylase"/>
</dbReference>
<dbReference type="Pfam" id="PF01522">
    <property type="entry name" value="Polysacc_deac_1"/>
    <property type="match status" value="1"/>
</dbReference>
<dbReference type="GO" id="GO:0005975">
    <property type="term" value="P:carbohydrate metabolic process"/>
    <property type="evidence" value="ECO:0007669"/>
    <property type="project" value="InterPro"/>
</dbReference>
<protein>
    <submittedName>
        <fullName evidence="4">Poly-beta-1,6-N-acetyl-D-glucosamine N-deacetylase</fullName>
    </submittedName>
</protein>
<dbReference type="PANTHER" id="PTHR34216">
    <property type="match status" value="1"/>
</dbReference>
<dbReference type="eggNOG" id="COG0726">
    <property type="taxonomic scope" value="Bacteria"/>
</dbReference>
<comment type="subcellular location">
    <subcellularLocation>
        <location evidence="1">Secreted</location>
    </subcellularLocation>
</comment>
<dbReference type="GO" id="GO:0005576">
    <property type="term" value="C:extracellular region"/>
    <property type="evidence" value="ECO:0007669"/>
    <property type="project" value="UniProtKB-SubCell"/>
</dbReference>
<dbReference type="HOGENOM" id="CLU_030024_2_2_9"/>
<dbReference type="SUPFAM" id="SSF88713">
    <property type="entry name" value="Glycoside hydrolase/deacetylase"/>
    <property type="match status" value="1"/>
</dbReference>
<evidence type="ECO:0000256" key="2">
    <source>
        <dbReference type="ARBA" id="ARBA00022729"/>
    </source>
</evidence>
<dbReference type="EMBL" id="CCSE01000001">
    <property type="protein sequence ID" value="CEA00464.1"/>
    <property type="molecule type" value="Genomic_DNA"/>
</dbReference>
<dbReference type="GO" id="GO:0016810">
    <property type="term" value="F:hydrolase activity, acting on carbon-nitrogen (but not peptide) bonds"/>
    <property type="evidence" value="ECO:0007669"/>
    <property type="project" value="InterPro"/>
</dbReference>
<keyword evidence="5" id="KW-1185">Reference proteome</keyword>
<accession>A0A078M2J9</accession>
<proteinExistence type="predicted"/>
<evidence type="ECO:0000313" key="4">
    <source>
        <dbReference type="EMBL" id="CEA00464.1"/>
    </source>
</evidence>
<feature type="domain" description="NodB homology" evidence="3">
    <location>
        <begin position="69"/>
        <end position="188"/>
    </location>
</feature>
<keyword evidence="2" id="KW-0732">Signal</keyword>
<dbReference type="InterPro" id="IPR011330">
    <property type="entry name" value="Glyco_hydro/deAcase_b/a-brl"/>
</dbReference>
<sequence>MKKHIKKILIFISSITAIKKNNSMIYYHEVTNGPGYSFQKINFEIFKDQMKYLKDMGYKTVLLNELEKENYNDKEVCIMFDDGYKDNYEIVYPFMKEMNMKFNIFLETNAVTNDDAYISWTNVDEMYKSNLVDFGMHTHTHIDARFINESNYQEEILYPNSLYEKYLDKKPVDFCFPFGAYNKKAINYFLNYTPYIRLFRSDGNLKKMKNKKLVMGRVGIENEDSLSVFRRKLNGGYDNYLYLNYLFKRILKRSEKNEYRKYS</sequence>
<name>A0A078M2J9_9STAP</name>
<gene>
    <name evidence="4" type="primary">pgaB</name>
    <name evidence="4" type="ORF">BN1048_00968</name>
</gene>
<organism evidence="4 5">
    <name type="scientific">Jeotgalicoccus saudimassiliensis</name>
    <dbReference type="NCBI Taxonomy" id="1461582"/>
    <lineage>
        <taxon>Bacteria</taxon>
        <taxon>Bacillati</taxon>
        <taxon>Bacillota</taxon>
        <taxon>Bacilli</taxon>
        <taxon>Bacillales</taxon>
        <taxon>Staphylococcaceae</taxon>
        <taxon>Jeotgalicoccus</taxon>
    </lineage>
</organism>
<reference evidence="4 5" key="1">
    <citation type="submission" date="2014-07" db="EMBL/GenBank/DDBJ databases">
        <authorList>
            <person name="Urmite Genomes Urmite Genomes"/>
        </authorList>
    </citation>
    <scope>NUCLEOTIDE SEQUENCE [LARGE SCALE GENOMIC DNA]</scope>
    <source>
        <strain evidence="4 5">13MG44_air</strain>
    </source>
</reference>
<dbReference type="Gene3D" id="3.20.20.370">
    <property type="entry name" value="Glycoside hydrolase/deacetylase"/>
    <property type="match status" value="1"/>
</dbReference>
<dbReference type="PANTHER" id="PTHR34216:SF3">
    <property type="entry name" value="POLY-BETA-1,6-N-ACETYL-D-GLUCOSAMINE N-DEACETYLASE"/>
    <property type="match status" value="1"/>
</dbReference>
<evidence type="ECO:0000313" key="5">
    <source>
        <dbReference type="Proteomes" id="UP000044136"/>
    </source>
</evidence>
<dbReference type="OrthoDB" id="9778320at2"/>
<dbReference type="InterPro" id="IPR002509">
    <property type="entry name" value="NODB_dom"/>
</dbReference>
<dbReference type="STRING" id="1461582.BN1048_00968"/>
<evidence type="ECO:0000259" key="3">
    <source>
        <dbReference type="Pfam" id="PF01522"/>
    </source>
</evidence>